<dbReference type="KEGG" id="tim:GMBLW1_50350"/>
<dbReference type="SUPFAM" id="SSF52833">
    <property type="entry name" value="Thioredoxin-like"/>
    <property type="match status" value="1"/>
</dbReference>
<dbReference type="RefSeq" id="WP_162659278.1">
    <property type="nucleotide sequence ID" value="NZ_LR593887.1"/>
</dbReference>
<keyword evidence="1" id="KW-0732">Signal</keyword>
<dbReference type="Pfam" id="PF08534">
    <property type="entry name" value="Redoxin"/>
    <property type="match status" value="1"/>
</dbReference>
<dbReference type="PROSITE" id="PS51352">
    <property type="entry name" value="THIOREDOXIN_2"/>
    <property type="match status" value="1"/>
</dbReference>
<evidence type="ECO:0000256" key="1">
    <source>
        <dbReference type="SAM" id="SignalP"/>
    </source>
</evidence>
<dbReference type="CDD" id="cd02969">
    <property type="entry name" value="PRX_like1"/>
    <property type="match status" value="1"/>
</dbReference>
<keyword evidence="4" id="KW-1185">Reference proteome</keyword>
<proteinExistence type="predicted"/>
<dbReference type="AlphaFoldDB" id="A0A6C2YR83"/>
<evidence type="ECO:0000259" key="2">
    <source>
        <dbReference type="PROSITE" id="PS51352"/>
    </source>
</evidence>
<evidence type="ECO:0000313" key="3">
    <source>
        <dbReference type="EMBL" id="VIP04158.1"/>
    </source>
</evidence>
<feature type="chain" id="PRO_5033534962" description="Thioredoxin domain-containing protein" evidence="1">
    <location>
        <begin position="20"/>
        <end position="206"/>
    </location>
</feature>
<dbReference type="EMBL" id="LR593887">
    <property type="protein sequence ID" value="VTS05681.1"/>
    <property type="molecule type" value="Genomic_DNA"/>
</dbReference>
<gene>
    <name evidence="3" type="ORF">GMBLW1_50350</name>
</gene>
<dbReference type="EMBL" id="LR586016">
    <property type="protein sequence ID" value="VIP04158.1"/>
    <property type="molecule type" value="Genomic_DNA"/>
</dbReference>
<dbReference type="InterPro" id="IPR013766">
    <property type="entry name" value="Thioredoxin_domain"/>
</dbReference>
<dbReference type="Proteomes" id="UP000464378">
    <property type="component" value="Chromosome"/>
</dbReference>
<protein>
    <recommendedName>
        <fullName evidence="2">Thioredoxin domain-containing protein</fullName>
    </recommendedName>
</protein>
<dbReference type="GO" id="GO:0016491">
    <property type="term" value="F:oxidoreductase activity"/>
    <property type="evidence" value="ECO:0007669"/>
    <property type="project" value="InterPro"/>
</dbReference>
<organism evidence="3">
    <name type="scientific">Tuwongella immobilis</name>
    <dbReference type="NCBI Taxonomy" id="692036"/>
    <lineage>
        <taxon>Bacteria</taxon>
        <taxon>Pseudomonadati</taxon>
        <taxon>Planctomycetota</taxon>
        <taxon>Planctomycetia</taxon>
        <taxon>Gemmatales</taxon>
        <taxon>Gemmataceae</taxon>
        <taxon>Tuwongella</taxon>
    </lineage>
</organism>
<dbReference type="PANTHER" id="PTHR43640:SF1">
    <property type="entry name" value="THIOREDOXIN-DEPENDENT PEROXIREDOXIN"/>
    <property type="match status" value="1"/>
</dbReference>
<sequence>MFRCLASLSLVLLSSHLWAGEFNPTLKIGDSAPGWSKLPGTDGNTHSMADLADKKVIVVVFTCNSCPTAVDYEQRIVAIARKYAADPQSPVAVVAINSNTIAADRMDKMIDRAKERGFPFAYLHDESQKVAKAFGAQYTPEAFVLDADRKVVYMGAIDDKTKAEEAKISYVAQAIEAALAGKAPEKVETLPRGCRIRFNKARRDDD</sequence>
<dbReference type="PANTHER" id="PTHR43640">
    <property type="entry name" value="OS07G0260300 PROTEIN"/>
    <property type="match status" value="1"/>
</dbReference>
<dbReference type="InterPro" id="IPR036249">
    <property type="entry name" value="Thioredoxin-like_sf"/>
</dbReference>
<dbReference type="InterPro" id="IPR047262">
    <property type="entry name" value="PRX-like1"/>
</dbReference>
<name>A0A6C2YR83_9BACT</name>
<reference evidence="3" key="1">
    <citation type="submission" date="2019-04" db="EMBL/GenBank/DDBJ databases">
        <authorList>
            <consortium name="Science for Life Laboratories"/>
        </authorList>
    </citation>
    <scope>NUCLEOTIDE SEQUENCE</scope>
    <source>
        <strain evidence="3">MBLW1</strain>
    </source>
</reference>
<feature type="domain" description="Thioredoxin" evidence="2">
    <location>
        <begin position="26"/>
        <end position="180"/>
    </location>
</feature>
<dbReference type="InParanoid" id="A0A6C2YR83"/>
<evidence type="ECO:0000313" key="4">
    <source>
        <dbReference type="Proteomes" id="UP000464378"/>
    </source>
</evidence>
<dbReference type="InterPro" id="IPR013740">
    <property type="entry name" value="Redoxin"/>
</dbReference>
<accession>A0A6C2YR83</accession>
<feature type="signal peptide" evidence="1">
    <location>
        <begin position="1"/>
        <end position="19"/>
    </location>
</feature>
<dbReference type="Gene3D" id="3.40.30.10">
    <property type="entry name" value="Glutaredoxin"/>
    <property type="match status" value="1"/>
</dbReference>